<dbReference type="OrthoDB" id="5981040at2759"/>
<evidence type="ECO:0000256" key="2">
    <source>
        <dbReference type="ARBA" id="ARBA00023054"/>
    </source>
</evidence>
<dbReference type="PANTHER" id="PTHR31101">
    <property type="entry name" value="UPF0547 PROTEIN C16ORF87"/>
    <property type="match status" value="1"/>
</dbReference>
<protein>
    <recommendedName>
        <fullName evidence="4">UPF0547 domain-containing protein</fullName>
    </recommendedName>
</protein>
<comment type="similarity">
    <text evidence="1">Belongs to the UPF0547 family.</text>
</comment>
<feature type="compositionally biased region" description="Low complexity" evidence="3">
    <location>
        <begin position="45"/>
        <end position="54"/>
    </location>
</feature>
<evidence type="ECO:0000259" key="4">
    <source>
        <dbReference type="Pfam" id="PF10571"/>
    </source>
</evidence>
<proteinExistence type="inferred from homology"/>
<reference evidence="5" key="1">
    <citation type="submission" date="2022-08" db="UniProtKB">
        <authorList>
            <consortium name="EnsemblMetazoa"/>
        </authorList>
    </citation>
    <scope>IDENTIFICATION</scope>
    <source>
        <strain evidence="5">05x7-T-G4-1.051#20</strain>
    </source>
</reference>
<dbReference type="EnsemblMetazoa" id="G25842.5">
    <property type="protein sequence ID" value="G25842.5:cds"/>
    <property type="gene ID" value="G25842"/>
</dbReference>
<keyword evidence="6" id="KW-1185">Reference proteome</keyword>
<feature type="domain" description="UPF0547" evidence="4">
    <location>
        <begin position="16"/>
        <end position="38"/>
    </location>
</feature>
<dbReference type="OMA" id="QHVPVAC"/>
<evidence type="ECO:0000256" key="3">
    <source>
        <dbReference type="SAM" id="MobiDB-lite"/>
    </source>
</evidence>
<evidence type="ECO:0000256" key="1">
    <source>
        <dbReference type="ARBA" id="ARBA00008336"/>
    </source>
</evidence>
<dbReference type="InterPro" id="IPR018886">
    <property type="entry name" value="UPF0547"/>
</dbReference>
<evidence type="ECO:0000313" key="6">
    <source>
        <dbReference type="Proteomes" id="UP000005408"/>
    </source>
</evidence>
<feature type="compositionally biased region" description="Polar residues" evidence="3">
    <location>
        <begin position="93"/>
        <end position="114"/>
    </location>
</feature>
<evidence type="ECO:0000313" key="5">
    <source>
        <dbReference type="EnsemblMetazoa" id="G25842.2:cds"/>
    </source>
</evidence>
<organism evidence="5 6">
    <name type="scientific">Magallana gigas</name>
    <name type="common">Pacific oyster</name>
    <name type="synonym">Crassostrea gigas</name>
    <dbReference type="NCBI Taxonomy" id="29159"/>
    <lineage>
        <taxon>Eukaryota</taxon>
        <taxon>Metazoa</taxon>
        <taxon>Spiralia</taxon>
        <taxon>Lophotrochozoa</taxon>
        <taxon>Mollusca</taxon>
        <taxon>Bivalvia</taxon>
        <taxon>Autobranchia</taxon>
        <taxon>Pteriomorphia</taxon>
        <taxon>Ostreida</taxon>
        <taxon>Ostreoidea</taxon>
        <taxon>Ostreidae</taxon>
        <taxon>Magallana</taxon>
    </lineage>
</organism>
<accession>A0A8W8KYJ4</accession>
<dbReference type="EnsemblMetazoa" id="G25842.2">
    <property type="protein sequence ID" value="G25842.2:cds"/>
    <property type="gene ID" value="G25842"/>
</dbReference>
<dbReference type="Pfam" id="PF10571">
    <property type="entry name" value="UPF0547"/>
    <property type="match status" value="1"/>
</dbReference>
<feature type="region of interest" description="Disordered" evidence="3">
    <location>
        <begin position="45"/>
        <end position="157"/>
    </location>
</feature>
<dbReference type="AlphaFoldDB" id="A0A8W8KYJ4"/>
<dbReference type="InterPro" id="IPR040246">
    <property type="entry name" value="C16orf87-like"/>
</dbReference>
<dbReference type="Proteomes" id="UP000005408">
    <property type="component" value="Unassembled WGS sequence"/>
</dbReference>
<name>A0A8W8KYJ4_MAGGI</name>
<sequence>MRGVARKRSFDRTVVKKCPKCEQQIPVACKFCSCGHQFWSKKFPSLISGSSDNDSSTRRVRRTERARRDSQRPDYFNSVVIDTQSKRGRRKSQSLPAHQVQGDNTATQASSDNSPVKRRRGRPRGTPNKPLLPDRTNTKTPPTPSTPPVEEDMHAELPQERIKQFQYILMDLNAKFCSQNFKPS</sequence>
<keyword evidence="2" id="KW-0175">Coiled coil</keyword>